<evidence type="ECO:0000256" key="1">
    <source>
        <dbReference type="SAM" id="MobiDB-lite"/>
    </source>
</evidence>
<keyword evidence="2" id="KW-0472">Membrane</keyword>
<protein>
    <submittedName>
        <fullName evidence="4">Uncharacterized protein</fullName>
    </submittedName>
</protein>
<gene>
    <name evidence="4" type="ORF">PT974_02021</name>
</gene>
<evidence type="ECO:0000256" key="2">
    <source>
        <dbReference type="SAM" id="Phobius"/>
    </source>
</evidence>
<evidence type="ECO:0000313" key="4">
    <source>
        <dbReference type="EMBL" id="KAK5996681.1"/>
    </source>
</evidence>
<evidence type="ECO:0000313" key="5">
    <source>
        <dbReference type="Proteomes" id="UP001338125"/>
    </source>
</evidence>
<keyword evidence="2" id="KW-0812">Transmembrane</keyword>
<feature type="region of interest" description="Disordered" evidence="1">
    <location>
        <begin position="241"/>
        <end position="269"/>
    </location>
</feature>
<dbReference type="EMBL" id="JAVFKD010000002">
    <property type="protein sequence ID" value="KAK5996681.1"/>
    <property type="molecule type" value="Genomic_DNA"/>
</dbReference>
<evidence type="ECO:0000256" key="3">
    <source>
        <dbReference type="SAM" id="SignalP"/>
    </source>
</evidence>
<organism evidence="4 5">
    <name type="scientific">Cladobotryum mycophilum</name>
    <dbReference type="NCBI Taxonomy" id="491253"/>
    <lineage>
        <taxon>Eukaryota</taxon>
        <taxon>Fungi</taxon>
        <taxon>Dikarya</taxon>
        <taxon>Ascomycota</taxon>
        <taxon>Pezizomycotina</taxon>
        <taxon>Sordariomycetes</taxon>
        <taxon>Hypocreomycetidae</taxon>
        <taxon>Hypocreales</taxon>
        <taxon>Hypocreaceae</taxon>
        <taxon>Cladobotryum</taxon>
    </lineage>
</organism>
<keyword evidence="2" id="KW-1133">Transmembrane helix</keyword>
<dbReference type="Proteomes" id="UP001338125">
    <property type="component" value="Unassembled WGS sequence"/>
</dbReference>
<keyword evidence="3" id="KW-0732">Signal</keyword>
<sequence length="269" mass="28962">MRFSGVAALLLSGGALAISRPECLNQRSAEIAGFSACAHKELLGYCLSQLDDDKLSEIDECYRKAGCSDHEAAIEAKYATERCEELAHLGELRKRYRAALQPEQTPVVLAGRAAMPAPTPLLDSRDDKLQCLTTETVKTSTCPVQTNGAKLKTLSCFPTEVAKSRCGPGLMCSLDSTGKDVCMKMHNGLDIGGIIIAVIFGVVIVIGVAALTFMCCKERRYQKRLEARAEATALARAQTKKARAAEARAPLMRQAEGGGADPFHDRNQS</sequence>
<feature type="transmembrane region" description="Helical" evidence="2">
    <location>
        <begin position="191"/>
        <end position="216"/>
    </location>
</feature>
<keyword evidence="5" id="KW-1185">Reference proteome</keyword>
<reference evidence="4 5" key="1">
    <citation type="submission" date="2024-01" db="EMBL/GenBank/DDBJ databases">
        <title>Complete genome of Cladobotryum mycophilum ATHUM6906.</title>
        <authorList>
            <person name="Christinaki A.C."/>
            <person name="Myridakis A.I."/>
            <person name="Kouvelis V.N."/>
        </authorList>
    </citation>
    <scope>NUCLEOTIDE SEQUENCE [LARGE SCALE GENOMIC DNA]</scope>
    <source>
        <strain evidence="4 5">ATHUM6906</strain>
    </source>
</reference>
<accession>A0ABR0SY69</accession>
<name>A0ABR0SY69_9HYPO</name>
<proteinExistence type="predicted"/>
<feature type="signal peptide" evidence="3">
    <location>
        <begin position="1"/>
        <end position="17"/>
    </location>
</feature>
<comment type="caution">
    <text evidence="4">The sequence shown here is derived from an EMBL/GenBank/DDBJ whole genome shotgun (WGS) entry which is preliminary data.</text>
</comment>
<feature type="chain" id="PRO_5046261910" evidence="3">
    <location>
        <begin position="18"/>
        <end position="269"/>
    </location>
</feature>